<evidence type="ECO:0000313" key="1">
    <source>
        <dbReference type="EMBL" id="CAE7193484.1"/>
    </source>
</evidence>
<dbReference type="AlphaFoldDB" id="A0A812J3R6"/>
<gene>
    <name evidence="1" type="ORF">SNAT2548_LOCUS5232</name>
</gene>
<organism evidence="1 2">
    <name type="scientific">Symbiodinium natans</name>
    <dbReference type="NCBI Taxonomy" id="878477"/>
    <lineage>
        <taxon>Eukaryota</taxon>
        <taxon>Sar</taxon>
        <taxon>Alveolata</taxon>
        <taxon>Dinophyceae</taxon>
        <taxon>Suessiales</taxon>
        <taxon>Symbiodiniaceae</taxon>
        <taxon>Symbiodinium</taxon>
    </lineage>
</organism>
<keyword evidence="2" id="KW-1185">Reference proteome</keyword>
<dbReference type="EMBL" id="CAJNDS010000334">
    <property type="protein sequence ID" value="CAE7193484.1"/>
    <property type="molecule type" value="Genomic_DNA"/>
</dbReference>
<accession>A0A812J3R6</accession>
<dbReference type="Proteomes" id="UP000604046">
    <property type="component" value="Unassembled WGS sequence"/>
</dbReference>
<proteinExistence type="predicted"/>
<reference evidence="1" key="1">
    <citation type="submission" date="2021-02" db="EMBL/GenBank/DDBJ databases">
        <authorList>
            <person name="Dougan E. K."/>
            <person name="Rhodes N."/>
            <person name="Thang M."/>
            <person name="Chan C."/>
        </authorList>
    </citation>
    <scope>NUCLEOTIDE SEQUENCE</scope>
</reference>
<comment type="caution">
    <text evidence="1">The sequence shown here is derived from an EMBL/GenBank/DDBJ whole genome shotgun (WGS) entry which is preliminary data.</text>
</comment>
<sequence>MFELRVDAHFACQDDFWLISCEGDKAGSLQRSVKLPTVLLQSLDNPQFFYSVTMQPTNAPSPSGEAGAQWDFDGFIYCAYNNGDGVYQILVDDVNVTSLEVPVTLVSPSESFSTGISNDGLNCITVEPPFTTTTTTVIILPCFNQPFDCTAAGLEARSPMTTIRAAAGATPPGEILRLNVNQTPNSFTALCNFPEIILEACGINPVELSLNVGGWRGWRSLEKGWAGAGGAGGGLEGAGGGWGWLEGLLQGRWLAAGAGGVGEARGAGGTGRTGVATWRLKGRLEGLAGGAGWRGWLEGSAGAGGVGGWRGGAGGLVLSPPLPLPNFPPHFAERHPTHRVAPATCSPTPSPPTSPLATIYYTHTTRT</sequence>
<evidence type="ECO:0000313" key="2">
    <source>
        <dbReference type="Proteomes" id="UP000604046"/>
    </source>
</evidence>
<protein>
    <submittedName>
        <fullName evidence="1">Uncharacterized protein</fullName>
    </submittedName>
</protein>
<name>A0A812J3R6_9DINO</name>